<gene>
    <name evidence="14" type="ORF">HLB09_07770</name>
</gene>
<reference evidence="14 15" key="1">
    <citation type="submission" date="2020-05" db="EMBL/GenBank/DDBJ databases">
        <title>MicrobeNet Type strains.</title>
        <authorList>
            <person name="Nicholson A.C."/>
        </authorList>
    </citation>
    <scope>NUCLEOTIDE SEQUENCE [LARGE SCALE GENOMIC DNA]</scope>
    <source>
        <strain evidence="14 15">JCM 14547</strain>
    </source>
</reference>
<comment type="subcellular location">
    <subcellularLocation>
        <location evidence="1">Cell inner membrane</location>
        <topology evidence="1">Multi-pass membrane protein</topology>
    </subcellularLocation>
</comment>
<dbReference type="SUPFAM" id="SSF90123">
    <property type="entry name" value="ABC transporter transmembrane region"/>
    <property type="match status" value="1"/>
</dbReference>
<feature type="transmembrane region" description="Helical" evidence="11">
    <location>
        <begin position="223"/>
        <end position="247"/>
    </location>
</feature>
<accession>A0A849BIH3</accession>
<dbReference type="GO" id="GO:0034040">
    <property type="term" value="F:ATPase-coupled lipid transmembrane transporter activity"/>
    <property type="evidence" value="ECO:0007669"/>
    <property type="project" value="TreeGrafter"/>
</dbReference>
<dbReference type="SUPFAM" id="SSF52540">
    <property type="entry name" value="P-loop containing nucleoside triphosphate hydrolases"/>
    <property type="match status" value="1"/>
</dbReference>
<dbReference type="InterPro" id="IPR003439">
    <property type="entry name" value="ABC_transporter-like_ATP-bd"/>
</dbReference>
<dbReference type="GO" id="GO:0005524">
    <property type="term" value="F:ATP binding"/>
    <property type="evidence" value="ECO:0007669"/>
    <property type="project" value="UniProtKB-KW"/>
</dbReference>
<dbReference type="PROSITE" id="PS50929">
    <property type="entry name" value="ABC_TM1F"/>
    <property type="match status" value="1"/>
</dbReference>
<dbReference type="InterPro" id="IPR039421">
    <property type="entry name" value="Type_1_exporter"/>
</dbReference>
<comment type="caution">
    <text evidence="14">The sequence shown here is derived from an EMBL/GenBank/DDBJ whole genome shotgun (WGS) entry which is preliminary data.</text>
</comment>
<dbReference type="Gene3D" id="1.20.1560.10">
    <property type="entry name" value="ABC transporter type 1, transmembrane domain"/>
    <property type="match status" value="1"/>
</dbReference>
<keyword evidence="8 11" id="KW-1133">Transmembrane helix</keyword>
<dbReference type="InterPro" id="IPR027417">
    <property type="entry name" value="P-loop_NTPase"/>
</dbReference>
<dbReference type="GO" id="GO:0016887">
    <property type="term" value="F:ATP hydrolysis activity"/>
    <property type="evidence" value="ECO:0007669"/>
    <property type="project" value="InterPro"/>
</dbReference>
<evidence type="ECO:0000313" key="14">
    <source>
        <dbReference type="EMBL" id="NNH22989.1"/>
    </source>
</evidence>
<dbReference type="Proteomes" id="UP000555552">
    <property type="component" value="Unassembled WGS sequence"/>
</dbReference>
<dbReference type="PANTHER" id="PTHR24221:SF654">
    <property type="entry name" value="ATP-BINDING CASSETTE SUB-FAMILY B MEMBER 6"/>
    <property type="match status" value="1"/>
</dbReference>
<evidence type="ECO:0000256" key="11">
    <source>
        <dbReference type="SAM" id="Phobius"/>
    </source>
</evidence>
<feature type="domain" description="ABC transporter" evidence="12">
    <location>
        <begin position="312"/>
        <end position="547"/>
    </location>
</feature>
<dbReference type="SMART" id="SM00382">
    <property type="entry name" value="AAA"/>
    <property type="match status" value="1"/>
</dbReference>
<feature type="transmembrane region" description="Helical" evidence="11">
    <location>
        <begin position="259"/>
        <end position="278"/>
    </location>
</feature>
<evidence type="ECO:0000259" key="13">
    <source>
        <dbReference type="PROSITE" id="PS50929"/>
    </source>
</evidence>
<proteinExistence type="inferred from homology"/>
<evidence type="ECO:0000256" key="2">
    <source>
        <dbReference type="ARBA" id="ARBA00022448"/>
    </source>
</evidence>
<evidence type="ECO:0000256" key="8">
    <source>
        <dbReference type="ARBA" id="ARBA00022989"/>
    </source>
</evidence>
<evidence type="ECO:0000256" key="3">
    <source>
        <dbReference type="ARBA" id="ARBA00022475"/>
    </source>
</evidence>
<feature type="domain" description="ABC transmembrane type-1" evidence="13">
    <location>
        <begin position="10"/>
        <end position="279"/>
    </location>
</feature>
<evidence type="ECO:0000313" key="15">
    <source>
        <dbReference type="Proteomes" id="UP000555552"/>
    </source>
</evidence>
<evidence type="ECO:0000256" key="6">
    <source>
        <dbReference type="ARBA" id="ARBA00022741"/>
    </source>
</evidence>
<dbReference type="PROSITE" id="PS00211">
    <property type="entry name" value="ABC_TRANSPORTER_1"/>
    <property type="match status" value="1"/>
</dbReference>
<dbReference type="Gene3D" id="3.40.50.300">
    <property type="entry name" value="P-loop containing nucleotide triphosphate hydrolases"/>
    <property type="match status" value="1"/>
</dbReference>
<keyword evidence="6" id="KW-0547">Nucleotide-binding</keyword>
<dbReference type="Pfam" id="PF00664">
    <property type="entry name" value="ABC_membrane"/>
    <property type="match status" value="1"/>
</dbReference>
<dbReference type="GO" id="GO:0140359">
    <property type="term" value="F:ABC-type transporter activity"/>
    <property type="evidence" value="ECO:0007669"/>
    <property type="project" value="InterPro"/>
</dbReference>
<evidence type="ECO:0000256" key="7">
    <source>
        <dbReference type="ARBA" id="ARBA00022840"/>
    </source>
</evidence>
<keyword evidence="5 11" id="KW-0812">Transmembrane</keyword>
<dbReference type="InterPro" id="IPR017871">
    <property type="entry name" value="ABC_transporter-like_CS"/>
</dbReference>
<evidence type="ECO:0000256" key="5">
    <source>
        <dbReference type="ARBA" id="ARBA00022692"/>
    </source>
</evidence>
<dbReference type="FunFam" id="3.40.50.300:FF:000221">
    <property type="entry name" value="Multidrug ABC transporter ATP-binding protein"/>
    <property type="match status" value="1"/>
</dbReference>
<dbReference type="Pfam" id="PF00005">
    <property type="entry name" value="ABC_tran"/>
    <property type="match status" value="1"/>
</dbReference>
<keyword evidence="9 11" id="KW-0472">Membrane</keyword>
<evidence type="ECO:0000259" key="12">
    <source>
        <dbReference type="PROSITE" id="PS50893"/>
    </source>
</evidence>
<comment type="similarity">
    <text evidence="10">Belongs to the ABC transporter superfamily. Siderophore-Fe(3+) uptake transporter (SIUT) (TC 3.A.1.21) family.</text>
</comment>
<keyword evidence="3" id="KW-1003">Cell membrane</keyword>
<evidence type="ECO:0000256" key="1">
    <source>
        <dbReference type="ARBA" id="ARBA00004429"/>
    </source>
</evidence>
<feature type="transmembrane region" description="Helical" evidence="11">
    <location>
        <begin position="135"/>
        <end position="152"/>
    </location>
</feature>
<organism evidence="14 15">
    <name type="scientific">Pseudokineococcus marinus</name>
    <dbReference type="NCBI Taxonomy" id="351215"/>
    <lineage>
        <taxon>Bacteria</taxon>
        <taxon>Bacillati</taxon>
        <taxon>Actinomycetota</taxon>
        <taxon>Actinomycetes</taxon>
        <taxon>Kineosporiales</taxon>
        <taxon>Kineosporiaceae</taxon>
        <taxon>Pseudokineococcus</taxon>
    </lineage>
</organism>
<keyword evidence="15" id="KW-1185">Reference proteome</keyword>
<feature type="transmembrane region" description="Helical" evidence="11">
    <location>
        <begin position="31"/>
        <end position="48"/>
    </location>
</feature>
<sequence length="550" mass="58849">MAVKETPVWLMPVVTGRVVDVLVAGGPLRELWLWTAVALVALAVNYPGMVQFTKRYMGAVRTVGADLRNALTERLQTLSIGFHTRVSAAVVQTKVVRDVENVELMLAQIAHPLLSAALVVVGAVVMTAVAVPEFLPVYALTVPLAVGLRYVLGRRSRLRNQDLRQEVERFAARVGEMAVLMPITRAHGLERTAADRVATGALDVREAGFRLDMLNGRFASASWVSLQLLGVVCLVAAASTSLTGLLAITPGEVVQLSSYFALITGAMTSLLMLLPVGARGLESVRSIAEVLAEPDLEVNEGRRAVDAVEGRLVLEGVSYRYPGAEEDALSAVDLEVRPGEVVAFVGPSGSGKSTVLNLVLGFVRPTAGRLLVDGADAAGLDLRTVRRHVSVVPQEPVLFEGSVRENVTYGLVDVPDERVRRALADANADGFVDALPQGWDTVVGQRGARLSGGQRQRLAIARALVRDPRLLLLDEATSALDPEAEGVVQEALGRLMRGRTTLVVAHRLTTVRAADRIVVLEGGRVREVGPRDELLGADGRYAALERAQGL</sequence>
<name>A0A849BIH3_9ACTN</name>
<protein>
    <submittedName>
        <fullName evidence="14">ABC transporter ATP-binding protein</fullName>
    </submittedName>
</protein>
<keyword evidence="7 14" id="KW-0067">ATP-binding</keyword>
<dbReference type="InterPro" id="IPR011527">
    <property type="entry name" value="ABC1_TM_dom"/>
</dbReference>
<dbReference type="GO" id="GO:0005886">
    <property type="term" value="C:plasma membrane"/>
    <property type="evidence" value="ECO:0007669"/>
    <property type="project" value="UniProtKB-SubCell"/>
</dbReference>
<evidence type="ECO:0000256" key="9">
    <source>
        <dbReference type="ARBA" id="ARBA00023136"/>
    </source>
</evidence>
<dbReference type="PANTHER" id="PTHR24221">
    <property type="entry name" value="ATP-BINDING CASSETTE SUB-FAMILY B"/>
    <property type="match status" value="1"/>
</dbReference>
<dbReference type="InterPro" id="IPR003593">
    <property type="entry name" value="AAA+_ATPase"/>
</dbReference>
<dbReference type="InterPro" id="IPR036640">
    <property type="entry name" value="ABC1_TM_sf"/>
</dbReference>
<evidence type="ECO:0000256" key="10">
    <source>
        <dbReference type="ARBA" id="ARBA00023455"/>
    </source>
</evidence>
<dbReference type="PROSITE" id="PS50893">
    <property type="entry name" value="ABC_TRANSPORTER_2"/>
    <property type="match status" value="1"/>
</dbReference>
<dbReference type="AlphaFoldDB" id="A0A849BIH3"/>
<feature type="transmembrane region" description="Helical" evidence="11">
    <location>
        <begin position="109"/>
        <end position="129"/>
    </location>
</feature>
<dbReference type="EMBL" id="JABEMA010000087">
    <property type="protein sequence ID" value="NNH22989.1"/>
    <property type="molecule type" value="Genomic_DNA"/>
</dbReference>
<evidence type="ECO:0000256" key="4">
    <source>
        <dbReference type="ARBA" id="ARBA00022519"/>
    </source>
</evidence>
<keyword evidence="4" id="KW-0997">Cell inner membrane</keyword>
<keyword evidence="2" id="KW-0813">Transport</keyword>